<evidence type="ECO:0000256" key="1">
    <source>
        <dbReference type="ARBA" id="ARBA00008591"/>
    </source>
</evidence>
<dbReference type="SUPFAM" id="SSF109755">
    <property type="entry name" value="PhoU-like"/>
    <property type="match status" value="1"/>
</dbReference>
<dbReference type="EMBL" id="OUNC01000083">
    <property type="protein sequence ID" value="SPP30877.1"/>
    <property type="molecule type" value="Genomic_DNA"/>
</dbReference>
<comment type="similarity">
    <text evidence="1">Belongs to the UPF0111 family.</text>
</comment>
<gene>
    <name evidence="2" type="primary">ykaA</name>
    <name evidence="2" type="ORF">BTBSAS_90091</name>
</gene>
<dbReference type="Gene3D" id="1.20.58.220">
    <property type="entry name" value="Phosphate transport system protein phou homolog 2, domain 2"/>
    <property type="match status" value="1"/>
</dbReference>
<accession>A0A2X0QN62</accession>
<sequence>MVFKNKKDRFAHLLHEISLNINEAGKYFSEFNAETQDDLRKLAEVMKEYELKGDTLVHKIILELNNAFITPIEREDMLELTNRLDDILDGFEQASFILEMYNISTKDEYITKFLENLSKATADISIATGYIFDKKLKNVRELAIQIKDYESICDDIYRDSIRHLNDNITDPITFFKYREAYEDLEDIADGCQSVANTLETIVMKNA</sequence>
<organism evidence="2 3">
    <name type="scientific">Brochothrix thermosphacta</name>
    <name type="common">Microbacterium thermosphactum</name>
    <dbReference type="NCBI Taxonomy" id="2756"/>
    <lineage>
        <taxon>Bacteria</taxon>
        <taxon>Bacillati</taxon>
        <taxon>Bacillota</taxon>
        <taxon>Bacilli</taxon>
        <taxon>Bacillales</taxon>
        <taxon>Listeriaceae</taxon>
        <taxon>Brochothrix</taxon>
    </lineage>
</organism>
<dbReference type="AlphaFoldDB" id="A0A2X0QN62"/>
<dbReference type="InterPro" id="IPR018445">
    <property type="entry name" value="Put_Phosphate_transp_reg"/>
</dbReference>
<evidence type="ECO:0000313" key="2">
    <source>
        <dbReference type="EMBL" id="SPP30877.1"/>
    </source>
</evidence>
<dbReference type="PANTHER" id="PTHR37298">
    <property type="entry name" value="UPF0111 PROTEIN YKAA"/>
    <property type="match status" value="1"/>
</dbReference>
<protein>
    <submittedName>
        <fullName evidence="2">Putative PitB transporter accessory protein</fullName>
    </submittedName>
</protein>
<dbReference type="Proteomes" id="UP000270190">
    <property type="component" value="Unassembled WGS sequence"/>
</dbReference>
<dbReference type="RefSeq" id="WP_029091429.1">
    <property type="nucleotide sequence ID" value="NZ_CBCPHX010000005.1"/>
</dbReference>
<dbReference type="InterPro" id="IPR038078">
    <property type="entry name" value="PhoU-like_sf"/>
</dbReference>
<dbReference type="PANTHER" id="PTHR37298:SF1">
    <property type="entry name" value="UPF0111 PROTEIN YKAA"/>
    <property type="match status" value="1"/>
</dbReference>
<name>A0A2X0QN62_BROTH</name>
<reference evidence="3" key="1">
    <citation type="submission" date="2018-04" db="EMBL/GenBank/DDBJ databases">
        <authorList>
            <person name="Illikoud N."/>
        </authorList>
    </citation>
    <scope>NUCLEOTIDE SEQUENCE [LARGE SCALE GENOMIC DNA]</scope>
</reference>
<dbReference type="Pfam" id="PF01865">
    <property type="entry name" value="PhoU_div"/>
    <property type="match status" value="1"/>
</dbReference>
<evidence type="ECO:0000313" key="3">
    <source>
        <dbReference type="Proteomes" id="UP000270190"/>
    </source>
</evidence>
<proteinExistence type="inferred from homology"/>
<dbReference type="InterPro" id="IPR052912">
    <property type="entry name" value="UPF0111_domain"/>
</dbReference>
<dbReference type="GeneID" id="66537932"/>